<protein>
    <submittedName>
        <fullName evidence="1">Uncharacterized protein</fullName>
    </submittedName>
</protein>
<dbReference type="AlphaFoldDB" id="F0EH26"/>
<accession>F0EH26</accession>
<dbReference type="Proteomes" id="UP000004835">
    <property type="component" value="Unassembled WGS sequence"/>
</dbReference>
<dbReference type="HOGENOM" id="CLU_2552925_0_0_9"/>
<proteinExistence type="predicted"/>
<organism evidence="1 2">
    <name type="scientific">Enterococcus casseliflavus ATCC 12755</name>
    <dbReference type="NCBI Taxonomy" id="888066"/>
    <lineage>
        <taxon>Bacteria</taxon>
        <taxon>Bacillati</taxon>
        <taxon>Bacillota</taxon>
        <taxon>Bacilli</taxon>
        <taxon>Lactobacillales</taxon>
        <taxon>Enterococcaceae</taxon>
        <taxon>Enterococcus</taxon>
    </lineage>
</organism>
<dbReference type="EMBL" id="AEWT01000006">
    <property type="protein sequence ID" value="EGC70543.1"/>
    <property type="molecule type" value="Genomic_DNA"/>
</dbReference>
<comment type="caution">
    <text evidence="1">The sequence shown here is derived from an EMBL/GenBank/DDBJ whole genome shotgun (WGS) entry which is preliminary data.</text>
</comment>
<evidence type="ECO:0000313" key="2">
    <source>
        <dbReference type="Proteomes" id="UP000004835"/>
    </source>
</evidence>
<name>F0EH26_ENTCA</name>
<evidence type="ECO:0000313" key="1">
    <source>
        <dbReference type="EMBL" id="EGC70543.1"/>
    </source>
</evidence>
<reference evidence="1 2" key="1">
    <citation type="submission" date="2011-01" db="EMBL/GenBank/DDBJ databases">
        <authorList>
            <person name="Muzny D."/>
            <person name="Qin X."/>
            <person name="Deng J."/>
            <person name="Jiang H."/>
            <person name="Liu Y."/>
            <person name="Qu J."/>
            <person name="Song X.-Z."/>
            <person name="Zhang L."/>
            <person name="Thornton R."/>
            <person name="Coyle M."/>
            <person name="Francisco L."/>
            <person name="Jackson L."/>
            <person name="Javaid M."/>
            <person name="Korchina V."/>
            <person name="Kovar C."/>
            <person name="Mata R."/>
            <person name="Mathew T."/>
            <person name="Ngo R."/>
            <person name="Nguyen L."/>
            <person name="Nguyen N."/>
            <person name="Okwuonu G."/>
            <person name="Ongeri F."/>
            <person name="Pham C."/>
            <person name="Simmons D."/>
            <person name="Wilczek-Boney K."/>
            <person name="Hale W."/>
            <person name="Jakkamsetti A."/>
            <person name="Pham P."/>
            <person name="Ruth R."/>
            <person name="San Lucas F."/>
            <person name="Warren J."/>
            <person name="Zhang J."/>
            <person name="Zhao Z."/>
            <person name="Zhou C."/>
            <person name="Zhu D."/>
            <person name="Lee S."/>
            <person name="Bess C."/>
            <person name="Blankenburg K."/>
            <person name="Forbes L."/>
            <person name="Fu Q."/>
            <person name="Gubbala S."/>
            <person name="Hirani K."/>
            <person name="Jayaseelan J.C."/>
            <person name="Lara F."/>
            <person name="Munidasa M."/>
            <person name="Palculict T."/>
            <person name="Patil S."/>
            <person name="Pu L.-L."/>
            <person name="Saada N."/>
            <person name="Tang L."/>
            <person name="Weissenberger G."/>
            <person name="Zhu Y."/>
            <person name="Hemphill L."/>
            <person name="Shang Y."/>
            <person name="Youmans B."/>
            <person name="Ayvaz T."/>
            <person name="Ross M."/>
            <person name="Santibanez J."/>
            <person name="Aqrawi P."/>
            <person name="Gross S."/>
            <person name="Joshi V."/>
            <person name="Fowler G."/>
            <person name="Nazareth L."/>
            <person name="Reid J."/>
            <person name="Worley K."/>
            <person name="Petrosino J."/>
            <person name="Highlander S."/>
            <person name="Gibbs R."/>
        </authorList>
    </citation>
    <scope>NUCLEOTIDE SEQUENCE [LARGE SCALE GENOMIC DNA]</scope>
    <source>
        <strain evidence="1 2">ATCC 12755</strain>
    </source>
</reference>
<gene>
    <name evidence="1" type="ORF">HMPREF9087_0709</name>
</gene>
<sequence>MDSIENRERYISKYFDKDLELKEHKQKAFFKYSNLKLPTVTKKLVTVHNDSRKQYVLYTNEYLVKYSIFYSIFNEVGNLNRY</sequence>